<name>A0ABR6Y2E8_9FLAO</name>
<comment type="caution">
    <text evidence="1">The sequence shown here is derived from an EMBL/GenBank/DDBJ whole genome shotgun (WGS) entry which is preliminary data.</text>
</comment>
<protein>
    <submittedName>
        <fullName evidence="1">Uncharacterized protein</fullName>
    </submittedName>
</protein>
<evidence type="ECO:0000313" key="1">
    <source>
        <dbReference type="EMBL" id="MBC3846844.1"/>
    </source>
</evidence>
<evidence type="ECO:0000313" key="2">
    <source>
        <dbReference type="Proteomes" id="UP000607435"/>
    </source>
</evidence>
<dbReference type="RefSeq" id="WP_186845946.1">
    <property type="nucleotide sequence ID" value="NZ_JACOME010000002.1"/>
</dbReference>
<gene>
    <name evidence="1" type="ORF">H6H04_10675</name>
</gene>
<sequence length="272" mass="32214">MIKYEFKNSEIELNWFNYSYLTNTSTDFIEVKCGNSFETIFESQNGLQKVEVENKRITISHLNFNGTEPKIKRTENVCRYEINYKEVTSHEMYQKYLKEKESKTENDLNSNLVEFLDNPIDLLNFKKKKGMKFTTGVTSGTDYYYQPKIKDSIFYVYYYPDFKKESIKIDQFVVFKHGENKHNYEDKTETLIEFKIFNPDSDLGKANLYGLTKAELESKFGTDYLTFDNGIAYSNKNKILTIELNNSKVKSFRYIKLNTEIIDQKLIRQIVE</sequence>
<dbReference type="Proteomes" id="UP000607435">
    <property type="component" value="Unassembled WGS sequence"/>
</dbReference>
<accession>A0ABR6Y2E8</accession>
<reference evidence="1 2" key="1">
    <citation type="submission" date="2020-08" db="EMBL/GenBank/DDBJ databases">
        <title>Winogradskyella ouciana sp. nov., isolated from the hadal seawater of the Mariana Trench.</title>
        <authorList>
            <person name="He X."/>
        </authorList>
    </citation>
    <scope>NUCLEOTIDE SEQUENCE [LARGE SCALE GENOMIC DNA]</scope>
    <source>
        <strain evidence="1 2">KCTC 22026</strain>
    </source>
</reference>
<keyword evidence="2" id="KW-1185">Reference proteome</keyword>
<organism evidence="1 2">
    <name type="scientific">Winogradskyella echinorum</name>
    <dbReference type="NCBI Taxonomy" id="538189"/>
    <lineage>
        <taxon>Bacteria</taxon>
        <taxon>Pseudomonadati</taxon>
        <taxon>Bacteroidota</taxon>
        <taxon>Flavobacteriia</taxon>
        <taxon>Flavobacteriales</taxon>
        <taxon>Flavobacteriaceae</taxon>
        <taxon>Winogradskyella</taxon>
    </lineage>
</organism>
<proteinExistence type="predicted"/>
<dbReference type="EMBL" id="JACOME010000002">
    <property type="protein sequence ID" value="MBC3846844.1"/>
    <property type="molecule type" value="Genomic_DNA"/>
</dbReference>